<name>A0ABS5K3P3_9MOLU</name>
<reference evidence="1" key="1">
    <citation type="submission" date="2021-04" db="EMBL/GenBank/DDBJ databases">
        <title>Draft genome sequence of StrPh-CL8, a phytoplasma strain causing strawberry phyllody in Chile.</title>
        <authorList>
            <person name="Cui W."/>
            <person name="Zamorano A."/>
            <person name="Fiore N."/>
        </authorList>
    </citation>
    <scope>NUCLEOTIDE SEQUENCE [LARGE SCALE GENOMIC DNA]</scope>
    <source>
        <strain evidence="1">StrPh-Cl</strain>
    </source>
</reference>
<dbReference type="RefSeq" id="WP_212331940.1">
    <property type="nucleotide sequence ID" value="NZ_JAGVRH010000009.1"/>
</dbReference>
<proteinExistence type="predicted"/>
<evidence type="ECO:0000313" key="1">
    <source>
        <dbReference type="EMBL" id="MBS2126532.1"/>
    </source>
</evidence>
<organism evidence="1 2">
    <name type="scientific">'Fragaria x ananassa' phyllody phytoplasma</name>
    <dbReference type="NCBI Taxonomy" id="2358428"/>
    <lineage>
        <taxon>Bacteria</taxon>
        <taxon>Bacillati</taxon>
        <taxon>Mycoplasmatota</taxon>
        <taxon>Mollicutes</taxon>
        <taxon>Acholeplasmatales</taxon>
        <taxon>Acholeplasmataceae</taxon>
        <taxon>Candidatus Phytoplasma</taxon>
        <taxon>16SrXIII (Mexican periwinkle virescence group)</taxon>
    </lineage>
</organism>
<comment type="caution">
    <text evidence="1">The sequence shown here is derived from an EMBL/GenBank/DDBJ whole genome shotgun (WGS) entry which is preliminary data.</text>
</comment>
<evidence type="ECO:0000313" key="2">
    <source>
        <dbReference type="Proteomes" id="UP000811481"/>
    </source>
</evidence>
<dbReference type="EMBL" id="JAGVRH010000009">
    <property type="protein sequence ID" value="MBS2126532.1"/>
    <property type="molecule type" value="Genomic_DNA"/>
</dbReference>
<gene>
    <name evidence="1" type="ORF">J8J04_02425</name>
</gene>
<sequence length="45" mass="5018">MKAVTDCKPPHIIMTFHERNLMVEISSMYLDAIAVDTGIANDIPD</sequence>
<dbReference type="Proteomes" id="UP000811481">
    <property type="component" value="Unassembled WGS sequence"/>
</dbReference>
<keyword evidence="2" id="KW-1185">Reference proteome</keyword>
<protein>
    <submittedName>
        <fullName evidence="1">Uncharacterized protein</fullName>
    </submittedName>
</protein>
<accession>A0ABS5K3P3</accession>